<dbReference type="PANTHER" id="PTHR30042">
    <property type="entry name" value="POTASSIUM-TRANSPORTING ATPASE C CHAIN"/>
    <property type="match status" value="1"/>
</dbReference>
<keyword evidence="6 11" id="KW-0067">ATP-binding</keyword>
<dbReference type="EMBL" id="JAXLPB010000004">
    <property type="protein sequence ID" value="MDY8110142.1"/>
    <property type="molecule type" value="Genomic_DNA"/>
</dbReference>
<dbReference type="Proteomes" id="UP001294412">
    <property type="component" value="Unassembled WGS sequence"/>
</dbReference>
<evidence type="ECO:0000256" key="8">
    <source>
        <dbReference type="ARBA" id="ARBA00022989"/>
    </source>
</evidence>
<dbReference type="HAMAP" id="MF_00276">
    <property type="entry name" value="KdpC"/>
    <property type="match status" value="1"/>
</dbReference>
<dbReference type="Pfam" id="PF02669">
    <property type="entry name" value="KdpC"/>
    <property type="match status" value="1"/>
</dbReference>
<evidence type="ECO:0000256" key="11">
    <source>
        <dbReference type="HAMAP-Rule" id="MF_00276"/>
    </source>
</evidence>
<keyword evidence="5 11" id="KW-0547">Nucleotide-binding</keyword>
<dbReference type="RefSeq" id="WP_322187667.1">
    <property type="nucleotide sequence ID" value="NZ_JAXLPB010000004.1"/>
</dbReference>
<keyword evidence="2 11" id="KW-1003">Cell membrane</keyword>
<evidence type="ECO:0000256" key="1">
    <source>
        <dbReference type="ARBA" id="ARBA00022448"/>
    </source>
</evidence>
<protein>
    <recommendedName>
        <fullName evidence="11">Potassium-transporting ATPase KdpC subunit</fullName>
    </recommendedName>
    <alternativeName>
        <fullName evidence="11">ATP phosphohydrolase [potassium-transporting] C chain</fullName>
    </alternativeName>
    <alternativeName>
        <fullName evidence="11">Potassium-binding and translocating subunit C</fullName>
    </alternativeName>
    <alternativeName>
        <fullName evidence="11">Potassium-translocating ATPase C chain</fullName>
    </alternativeName>
</protein>
<evidence type="ECO:0000256" key="7">
    <source>
        <dbReference type="ARBA" id="ARBA00022958"/>
    </source>
</evidence>
<keyword evidence="9 11" id="KW-0406">Ion transport</keyword>
<keyword evidence="14" id="KW-1185">Reference proteome</keyword>
<evidence type="ECO:0000256" key="5">
    <source>
        <dbReference type="ARBA" id="ARBA00022741"/>
    </source>
</evidence>
<evidence type="ECO:0000256" key="9">
    <source>
        <dbReference type="ARBA" id="ARBA00023065"/>
    </source>
</evidence>
<reference evidence="13 14" key="1">
    <citation type="submission" date="2023-12" db="EMBL/GenBank/DDBJ databases">
        <title>Description of Novel Strain Fulvimarina sp. 2208YS6-2-32 isolated from Uroteuthis (Photololigo) edulis.</title>
        <authorList>
            <person name="Park J.-S."/>
        </authorList>
    </citation>
    <scope>NUCLEOTIDE SEQUENCE [LARGE SCALE GENOMIC DNA]</scope>
    <source>
        <strain evidence="13 14">2208YS6-2-32</strain>
    </source>
</reference>
<keyword evidence="3 11" id="KW-0633">Potassium transport</keyword>
<keyword evidence="1 11" id="KW-0813">Transport</keyword>
<comment type="function">
    <text evidence="11">Part of the high-affinity ATP-driven potassium transport (or Kdp) system, which catalyzes the hydrolysis of ATP coupled with the electrogenic transport of potassium into the cytoplasm. This subunit acts as a catalytic chaperone that increases the ATP-binding affinity of the ATP-hydrolyzing subunit KdpB by the formation of a transient KdpB/KdpC/ATP ternary complex.</text>
</comment>
<comment type="caution">
    <text evidence="13">The sequence shown here is derived from an EMBL/GenBank/DDBJ whole genome shotgun (WGS) entry which is preliminary data.</text>
</comment>
<keyword evidence="12" id="KW-0732">Signal</keyword>
<dbReference type="PIRSF" id="PIRSF001296">
    <property type="entry name" value="K_ATPase_KdpC"/>
    <property type="match status" value="1"/>
</dbReference>
<gene>
    <name evidence="11" type="primary">kdpC</name>
    <name evidence="13" type="ORF">U0C82_13425</name>
</gene>
<dbReference type="PANTHER" id="PTHR30042:SF2">
    <property type="entry name" value="POTASSIUM-TRANSPORTING ATPASE KDPC SUBUNIT"/>
    <property type="match status" value="1"/>
</dbReference>
<feature type="chain" id="PRO_5046826391" description="Potassium-transporting ATPase KdpC subunit" evidence="12">
    <location>
        <begin position="26"/>
        <end position="189"/>
    </location>
</feature>
<evidence type="ECO:0000256" key="4">
    <source>
        <dbReference type="ARBA" id="ARBA00022692"/>
    </source>
</evidence>
<comment type="similarity">
    <text evidence="11">Belongs to the KdpC family.</text>
</comment>
<keyword evidence="7 11" id="KW-0630">Potassium</keyword>
<keyword evidence="8 11" id="KW-1133">Transmembrane helix</keyword>
<keyword evidence="10 11" id="KW-0472">Membrane</keyword>
<keyword evidence="4 11" id="KW-0812">Transmembrane</keyword>
<sequence length="189" mass="19288">MQSLLASIRIAAATMLICVAGYATAVWAVAQTLAPDTANGSLVTGADGAIIGSRQVAQAFTQPGYFWPRPSAVDYDAAAAGGSNKSPTSPDVADRGLEMVERYGATPQNPLPADLAAASGAGLDPHISEAGALYQAARIAEARGLDPVRVEGLVRSGAFSPGGLLAADRIVNVLELNLALDAMDRARAE</sequence>
<organism evidence="13 14">
    <name type="scientific">Fulvimarina uroteuthidis</name>
    <dbReference type="NCBI Taxonomy" id="3098149"/>
    <lineage>
        <taxon>Bacteria</taxon>
        <taxon>Pseudomonadati</taxon>
        <taxon>Pseudomonadota</taxon>
        <taxon>Alphaproteobacteria</taxon>
        <taxon>Hyphomicrobiales</taxon>
        <taxon>Aurantimonadaceae</taxon>
        <taxon>Fulvimarina</taxon>
    </lineage>
</organism>
<feature type="signal peptide" evidence="12">
    <location>
        <begin position="1"/>
        <end position="25"/>
    </location>
</feature>
<proteinExistence type="inferred from homology"/>
<comment type="subunit">
    <text evidence="11">The system is composed of three essential subunits: KdpA, KdpB and KdpC.</text>
</comment>
<evidence type="ECO:0000256" key="10">
    <source>
        <dbReference type="ARBA" id="ARBA00023136"/>
    </source>
</evidence>
<comment type="subcellular location">
    <subcellularLocation>
        <location evidence="11">Cell membrane</location>
        <topology evidence="11">Single-pass membrane protein</topology>
    </subcellularLocation>
</comment>
<evidence type="ECO:0000313" key="14">
    <source>
        <dbReference type="Proteomes" id="UP001294412"/>
    </source>
</evidence>
<evidence type="ECO:0000313" key="13">
    <source>
        <dbReference type="EMBL" id="MDY8110142.1"/>
    </source>
</evidence>
<accession>A0ABU5I4X2</accession>
<evidence type="ECO:0000256" key="6">
    <source>
        <dbReference type="ARBA" id="ARBA00022840"/>
    </source>
</evidence>
<dbReference type="InterPro" id="IPR003820">
    <property type="entry name" value="KdpC"/>
</dbReference>
<evidence type="ECO:0000256" key="3">
    <source>
        <dbReference type="ARBA" id="ARBA00022538"/>
    </source>
</evidence>
<evidence type="ECO:0000256" key="12">
    <source>
        <dbReference type="SAM" id="SignalP"/>
    </source>
</evidence>
<name>A0ABU5I4X2_9HYPH</name>
<evidence type="ECO:0000256" key="2">
    <source>
        <dbReference type="ARBA" id="ARBA00022475"/>
    </source>
</evidence>